<evidence type="ECO:0000256" key="2">
    <source>
        <dbReference type="ARBA" id="ARBA00022741"/>
    </source>
</evidence>
<dbReference type="PROSITE" id="PS00211">
    <property type="entry name" value="ABC_TRANSPORTER_1"/>
    <property type="match status" value="1"/>
</dbReference>
<dbReference type="SUPFAM" id="SSF52540">
    <property type="entry name" value="P-loop containing nucleoside triphosphate hydrolases"/>
    <property type="match status" value="1"/>
</dbReference>
<keyword evidence="1" id="KW-0813">Transport</keyword>
<keyword evidence="3 5" id="KW-0067">ATP-binding</keyword>
<proteinExistence type="predicted"/>
<evidence type="ECO:0000259" key="4">
    <source>
        <dbReference type="PROSITE" id="PS50893"/>
    </source>
</evidence>
<dbReference type="InterPro" id="IPR050093">
    <property type="entry name" value="ABC_SmlMolc_Importer"/>
</dbReference>
<dbReference type="PROSITE" id="PS50893">
    <property type="entry name" value="ABC_TRANSPORTER_2"/>
    <property type="match status" value="1"/>
</dbReference>
<evidence type="ECO:0000313" key="6">
    <source>
        <dbReference type="Proteomes" id="UP000520011"/>
    </source>
</evidence>
<dbReference type="Gene3D" id="3.40.50.300">
    <property type="entry name" value="P-loop containing nucleotide triphosphate hydrolases"/>
    <property type="match status" value="1"/>
</dbReference>
<accession>A0A7W8ISP1</accession>
<evidence type="ECO:0000256" key="3">
    <source>
        <dbReference type="ARBA" id="ARBA00022840"/>
    </source>
</evidence>
<dbReference type="InterPro" id="IPR017871">
    <property type="entry name" value="ABC_transporter-like_CS"/>
</dbReference>
<keyword evidence="2" id="KW-0547">Nucleotide-binding</keyword>
<evidence type="ECO:0000313" key="5">
    <source>
        <dbReference type="EMBL" id="MBB5325117.1"/>
    </source>
</evidence>
<dbReference type="Pfam" id="PF00005">
    <property type="entry name" value="ABC_tran"/>
    <property type="match status" value="1"/>
</dbReference>
<dbReference type="EMBL" id="JACHEP010000011">
    <property type="protein sequence ID" value="MBB5325117.1"/>
    <property type="molecule type" value="Genomic_DNA"/>
</dbReference>
<evidence type="ECO:0000256" key="1">
    <source>
        <dbReference type="ARBA" id="ARBA00022448"/>
    </source>
</evidence>
<dbReference type="InterPro" id="IPR027417">
    <property type="entry name" value="P-loop_NTPase"/>
</dbReference>
<dbReference type="RefSeq" id="WP_183254364.1">
    <property type="nucleotide sequence ID" value="NZ_JACHEP010000011.1"/>
</dbReference>
<dbReference type="GO" id="GO:0005524">
    <property type="term" value="F:ATP binding"/>
    <property type="evidence" value="ECO:0007669"/>
    <property type="project" value="UniProtKB-KW"/>
</dbReference>
<dbReference type="InterPro" id="IPR003593">
    <property type="entry name" value="AAA+_ATPase"/>
</dbReference>
<reference evidence="5 6" key="1">
    <citation type="submission" date="2020-08" db="EMBL/GenBank/DDBJ databases">
        <title>Genomic Encyclopedia of Type Strains, Phase IV (KMG-IV): sequencing the most valuable type-strain genomes for metagenomic binning, comparative biology and taxonomic classification.</title>
        <authorList>
            <person name="Goeker M."/>
        </authorList>
    </citation>
    <scope>NUCLEOTIDE SEQUENCE [LARGE SCALE GENOMIC DNA]</scope>
    <source>
        <strain evidence="5 6">DSM 16325</strain>
    </source>
</reference>
<comment type="caution">
    <text evidence="5">The sequence shown here is derived from an EMBL/GenBank/DDBJ whole genome shotgun (WGS) entry which is preliminary data.</text>
</comment>
<gene>
    <name evidence="5" type="ORF">HNQ34_002216</name>
</gene>
<dbReference type="PANTHER" id="PTHR42781">
    <property type="entry name" value="SPERMIDINE/PUTRESCINE IMPORT ATP-BINDING PROTEIN POTA"/>
    <property type="match status" value="1"/>
</dbReference>
<feature type="domain" description="ABC transporter" evidence="4">
    <location>
        <begin position="1"/>
        <end position="233"/>
    </location>
</feature>
<dbReference type="InterPro" id="IPR003439">
    <property type="entry name" value="ABC_transporter-like_ATP-bd"/>
</dbReference>
<dbReference type="PANTHER" id="PTHR42781:SF4">
    <property type="entry name" value="SPERMIDINE_PUTRESCINE IMPORT ATP-BINDING PROTEIN POTA"/>
    <property type="match status" value="1"/>
</dbReference>
<organism evidence="5 6">
    <name type="scientific">Anoxybacteroides tepidamans</name>
    <dbReference type="NCBI Taxonomy" id="265948"/>
    <lineage>
        <taxon>Bacteria</taxon>
        <taxon>Bacillati</taxon>
        <taxon>Bacillota</taxon>
        <taxon>Bacilli</taxon>
        <taxon>Bacillales</taxon>
        <taxon>Anoxybacillaceae</taxon>
        <taxon>Anoxybacteroides</taxon>
    </lineage>
</organism>
<protein>
    <submittedName>
        <fullName evidence="5">Molybdate transport system ATP-binding protein</fullName>
    </submittedName>
</protein>
<keyword evidence="6" id="KW-1185">Reference proteome</keyword>
<sequence length="348" mass="39710">MLHVKIKKAFPHFMLDVAFTAEKGITGILGPSGCGKSLTLQCIAGLETPDEGLIVLNDRPFFDSRQRVNVKPKDRKIGYMFQNYALFPHLTVQQNIAFGLKGKPKAEIEQKVAEMIKKIGLQNYERHYPAELSGGQQQRVALARTLIVEPDVLLLDEPFSAVDHYMKQALEQQLISFIQEHFTGIVLFVTHNIEEADRLCDRIIMYHEGKVIQSGPKEDVFARPVNVTAARMIGYENLFPVDSIERRHEGMVAFINGIELLVKDVNVPPSPLFLSVHANHLLFVEDDRPNTFDYEIVQTRTRMNHFDVMIKTEHFMLQATVAKKDWDSLLASKKKLYLPPEHLFFLQG</sequence>
<dbReference type="SMART" id="SM00382">
    <property type="entry name" value="AAA"/>
    <property type="match status" value="1"/>
</dbReference>
<dbReference type="GO" id="GO:0016887">
    <property type="term" value="F:ATP hydrolysis activity"/>
    <property type="evidence" value="ECO:0007669"/>
    <property type="project" value="InterPro"/>
</dbReference>
<dbReference type="Proteomes" id="UP000520011">
    <property type="component" value="Unassembled WGS sequence"/>
</dbReference>
<name>A0A7W8ISP1_9BACL</name>
<dbReference type="AlphaFoldDB" id="A0A7W8ISP1"/>